<dbReference type="RefSeq" id="WP_249333973.1">
    <property type="nucleotide sequence ID" value="NZ_JACRSY010000039.1"/>
</dbReference>
<protein>
    <recommendedName>
        <fullName evidence="4">DUF4430 domain-containing protein</fullName>
    </recommendedName>
</protein>
<sequence length="191" mass="21619">MKKSIKKSISRFLTMLMAVMMLSISVMARPMPSDLRVAEQATTQIRATVRIANETDLPTYPVVEPIVLDKENFKTLFPVEDGAVHQYQDIPTVMDALYQYLLDQGIPLGEGIKIGWDIVSKVNGAYINEFIGTGTNVVDAYYSSVKGQSYWKGYSWGLYVNGTKTELYASNLILNEGDIIDLIYEYTEEYW</sequence>
<keyword evidence="3" id="KW-1185">Reference proteome</keyword>
<feature type="chain" id="PRO_5037066253" description="DUF4430 domain-containing protein" evidence="1">
    <location>
        <begin position="29"/>
        <end position="191"/>
    </location>
</feature>
<evidence type="ECO:0000313" key="3">
    <source>
        <dbReference type="Proteomes" id="UP000655830"/>
    </source>
</evidence>
<name>A0A926EN75_9FIRM</name>
<gene>
    <name evidence="2" type="ORF">H8718_16790</name>
</gene>
<dbReference type="Proteomes" id="UP000655830">
    <property type="component" value="Unassembled WGS sequence"/>
</dbReference>
<comment type="caution">
    <text evidence="2">The sequence shown here is derived from an EMBL/GenBank/DDBJ whole genome shotgun (WGS) entry which is preliminary data.</text>
</comment>
<feature type="signal peptide" evidence="1">
    <location>
        <begin position="1"/>
        <end position="28"/>
    </location>
</feature>
<evidence type="ECO:0000256" key="1">
    <source>
        <dbReference type="SAM" id="SignalP"/>
    </source>
</evidence>
<keyword evidence="1" id="KW-0732">Signal</keyword>
<evidence type="ECO:0000313" key="2">
    <source>
        <dbReference type="EMBL" id="MBC8581177.1"/>
    </source>
</evidence>
<evidence type="ECO:0008006" key="4">
    <source>
        <dbReference type="Google" id="ProtNLM"/>
    </source>
</evidence>
<dbReference type="AlphaFoldDB" id="A0A926EN75"/>
<accession>A0A926EN75</accession>
<organism evidence="2 3">
    <name type="scientific">Zhenhengia yiwuensis</name>
    <dbReference type="NCBI Taxonomy" id="2763666"/>
    <lineage>
        <taxon>Bacteria</taxon>
        <taxon>Bacillati</taxon>
        <taxon>Bacillota</taxon>
        <taxon>Clostridia</taxon>
        <taxon>Lachnospirales</taxon>
        <taxon>Lachnospiraceae</taxon>
        <taxon>Zhenhengia</taxon>
    </lineage>
</organism>
<proteinExistence type="predicted"/>
<reference evidence="2" key="1">
    <citation type="submission" date="2020-08" db="EMBL/GenBank/DDBJ databases">
        <title>Genome public.</title>
        <authorList>
            <person name="Liu C."/>
            <person name="Sun Q."/>
        </authorList>
    </citation>
    <scope>NUCLEOTIDE SEQUENCE</scope>
    <source>
        <strain evidence="2">NSJ-12</strain>
    </source>
</reference>
<dbReference type="EMBL" id="JACRSY010000039">
    <property type="protein sequence ID" value="MBC8581177.1"/>
    <property type="molecule type" value="Genomic_DNA"/>
</dbReference>